<feature type="transmembrane region" description="Helical" evidence="1">
    <location>
        <begin position="207"/>
        <end position="225"/>
    </location>
</feature>
<feature type="transmembrane region" description="Helical" evidence="1">
    <location>
        <begin position="144"/>
        <end position="168"/>
    </location>
</feature>
<feature type="domain" description="CAAX prenyl protease 2/Lysostaphin resistance protein A-like" evidence="2">
    <location>
        <begin position="118"/>
        <end position="210"/>
    </location>
</feature>
<feature type="transmembrane region" description="Helical" evidence="1">
    <location>
        <begin position="245"/>
        <end position="265"/>
    </location>
</feature>
<dbReference type="PANTHER" id="PTHR39430:SF1">
    <property type="entry name" value="PROTEASE"/>
    <property type="match status" value="1"/>
</dbReference>
<gene>
    <name evidence="3" type="ORF">CLV71_108180</name>
</gene>
<dbReference type="EMBL" id="SOCP01000008">
    <property type="protein sequence ID" value="TDV48820.1"/>
    <property type="molecule type" value="Genomic_DNA"/>
</dbReference>
<feature type="transmembrane region" description="Helical" evidence="1">
    <location>
        <begin position="41"/>
        <end position="63"/>
    </location>
</feature>
<dbReference type="AlphaFoldDB" id="A0A4R7VHJ9"/>
<feature type="transmembrane region" description="Helical" evidence="1">
    <location>
        <begin position="84"/>
        <end position="106"/>
    </location>
</feature>
<dbReference type="PANTHER" id="PTHR39430">
    <property type="entry name" value="MEMBRANE-ASSOCIATED PROTEASE-RELATED"/>
    <property type="match status" value="1"/>
</dbReference>
<dbReference type="GO" id="GO:0080120">
    <property type="term" value="P:CAAX-box protein maturation"/>
    <property type="evidence" value="ECO:0007669"/>
    <property type="project" value="UniProtKB-ARBA"/>
</dbReference>
<sequence length="283" mass="29562">MNETPGNNPRWPAIVRLVLLFVLFFAADLLIGLVLNAVSGSAIASLVLGPVLAALALWLYLAVVRFVERRRATELNRPDAVRGLARGAVIGLAMFVVVIGVIAVFGGYEVDGWGSVGAMLASLGVMIGAATIEELIFRGVLFRIIAEMGNTTIALVVSAVLFGGLHLFNPQASVWGALAIAVEAGLMLGAAFMAFRNLWVPIGIHWAWNFAQQGIFGANVSGSGHSAGLLDASTPGPSWLTGGEFGPEASVVSIIVGLAATVYFLRLAKRRDDVPAPNTATAA</sequence>
<keyword evidence="4" id="KW-1185">Reference proteome</keyword>
<feature type="transmembrane region" description="Helical" evidence="1">
    <location>
        <begin position="174"/>
        <end position="195"/>
    </location>
</feature>
<proteinExistence type="predicted"/>
<reference evidence="3 4" key="1">
    <citation type="submission" date="2019-03" db="EMBL/GenBank/DDBJ databases">
        <title>Genomic Encyclopedia of Archaeal and Bacterial Type Strains, Phase II (KMG-II): from individual species to whole genera.</title>
        <authorList>
            <person name="Goeker M."/>
        </authorList>
    </citation>
    <scope>NUCLEOTIDE SEQUENCE [LARGE SCALE GENOMIC DNA]</scope>
    <source>
        <strain evidence="3 4">DSM 45499</strain>
    </source>
</reference>
<evidence type="ECO:0000256" key="1">
    <source>
        <dbReference type="SAM" id="Phobius"/>
    </source>
</evidence>
<comment type="caution">
    <text evidence="3">The sequence shown here is derived from an EMBL/GenBank/DDBJ whole genome shotgun (WGS) entry which is preliminary data.</text>
</comment>
<keyword evidence="1" id="KW-1133">Transmembrane helix</keyword>
<keyword evidence="1" id="KW-0472">Membrane</keyword>
<evidence type="ECO:0000313" key="4">
    <source>
        <dbReference type="Proteomes" id="UP000294927"/>
    </source>
</evidence>
<organism evidence="3 4">
    <name type="scientific">Actinophytocola oryzae</name>
    <dbReference type="NCBI Taxonomy" id="502181"/>
    <lineage>
        <taxon>Bacteria</taxon>
        <taxon>Bacillati</taxon>
        <taxon>Actinomycetota</taxon>
        <taxon>Actinomycetes</taxon>
        <taxon>Pseudonocardiales</taxon>
        <taxon>Pseudonocardiaceae</taxon>
    </lineage>
</organism>
<name>A0A4R7VHJ9_9PSEU</name>
<protein>
    <recommendedName>
        <fullName evidence="2">CAAX prenyl protease 2/Lysostaphin resistance protein A-like domain-containing protein</fullName>
    </recommendedName>
</protein>
<dbReference type="GO" id="GO:0004175">
    <property type="term" value="F:endopeptidase activity"/>
    <property type="evidence" value="ECO:0007669"/>
    <property type="project" value="UniProtKB-ARBA"/>
</dbReference>
<feature type="transmembrane region" description="Helical" evidence="1">
    <location>
        <begin position="112"/>
        <end position="132"/>
    </location>
</feature>
<dbReference type="RefSeq" id="WP_133904860.1">
    <property type="nucleotide sequence ID" value="NZ_SOCP01000008.1"/>
</dbReference>
<dbReference type="Pfam" id="PF02517">
    <property type="entry name" value="Rce1-like"/>
    <property type="match status" value="1"/>
</dbReference>
<dbReference type="Proteomes" id="UP000294927">
    <property type="component" value="Unassembled WGS sequence"/>
</dbReference>
<evidence type="ECO:0000259" key="2">
    <source>
        <dbReference type="Pfam" id="PF02517"/>
    </source>
</evidence>
<accession>A0A4R7VHJ9</accession>
<feature type="transmembrane region" description="Helical" evidence="1">
    <location>
        <begin position="14"/>
        <end position="35"/>
    </location>
</feature>
<dbReference type="OrthoDB" id="193898at2"/>
<dbReference type="InterPro" id="IPR003675">
    <property type="entry name" value="Rce1/LyrA-like_dom"/>
</dbReference>
<evidence type="ECO:0000313" key="3">
    <source>
        <dbReference type="EMBL" id="TDV48820.1"/>
    </source>
</evidence>
<keyword evidence="1" id="KW-0812">Transmembrane</keyword>